<dbReference type="Proteomes" id="UP001234297">
    <property type="component" value="Chromosome 5"/>
</dbReference>
<comment type="caution">
    <text evidence="1">The sequence shown here is derived from an EMBL/GenBank/DDBJ whole genome shotgun (WGS) entry which is preliminary data.</text>
</comment>
<dbReference type="EMBL" id="CM056813">
    <property type="protein sequence ID" value="KAJ8638810.1"/>
    <property type="molecule type" value="Genomic_DNA"/>
</dbReference>
<proteinExistence type="predicted"/>
<evidence type="ECO:0000313" key="1">
    <source>
        <dbReference type="EMBL" id="KAJ8638810.1"/>
    </source>
</evidence>
<reference evidence="1 2" key="1">
    <citation type="journal article" date="2022" name="Hortic Res">
        <title>A haplotype resolved chromosomal level avocado genome allows analysis of novel avocado genes.</title>
        <authorList>
            <person name="Nath O."/>
            <person name="Fletcher S.J."/>
            <person name="Hayward A."/>
            <person name="Shaw L.M."/>
            <person name="Masouleh A.K."/>
            <person name="Furtado A."/>
            <person name="Henry R.J."/>
            <person name="Mitter N."/>
        </authorList>
    </citation>
    <scope>NUCLEOTIDE SEQUENCE [LARGE SCALE GENOMIC DNA]</scope>
    <source>
        <strain evidence="2">cv. Hass</strain>
    </source>
</reference>
<organism evidence="1 2">
    <name type="scientific">Persea americana</name>
    <name type="common">Avocado</name>
    <dbReference type="NCBI Taxonomy" id="3435"/>
    <lineage>
        <taxon>Eukaryota</taxon>
        <taxon>Viridiplantae</taxon>
        <taxon>Streptophyta</taxon>
        <taxon>Embryophyta</taxon>
        <taxon>Tracheophyta</taxon>
        <taxon>Spermatophyta</taxon>
        <taxon>Magnoliopsida</taxon>
        <taxon>Magnoliidae</taxon>
        <taxon>Laurales</taxon>
        <taxon>Lauraceae</taxon>
        <taxon>Persea</taxon>
    </lineage>
</organism>
<protein>
    <submittedName>
        <fullName evidence="1">Uncharacterized protein</fullName>
    </submittedName>
</protein>
<sequence>MDMQMRMRTNQPCAACRMLRRRCSDSCLLAPYFPAEETDNFIRVHKVFGASNVIKTLQMLDESSREDAVKSMVYEAKARLRDPVYGCTGVICFLQKHVKDLEAQLEMTKKQFVESQAQRDQLLEIFMDANRFKSTAPINNEVFDRYDWIWDDTTFGCDPFEYSTELSDLYENQGFQDQHGQTTCAT</sequence>
<gene>
    <name evidence="1" type="ORF">MRB53_015504</name>
</gene>
<accession>A0ACC2LZG3</accession>
<evidence type="ECO:0000313" key="2">
    <source>
        <dbReference type="Proteomes" id="UP001234297"/>
    </source>
</evidence>
<keyword evidence="2" id="KW-1185">Reference proteome</keyword>
<name>A0ACC2LZG3_PERAE</name>